<dbReference type="Gene3D" id="3.20.20.80">
    <property type="entry name" value="Glycosidases"/>
    <property type="match status" value="1"/>
</dbReference>
<feature type="chain" id="PRO_5045468535" evidence="3">
    <location>
        <begin position="20"/>
        <end position="620"/>
    </location>
</feature>
<dbReference type="Pfam" id="PF09087">
    <property type="entry name" value="Cyc-maltodext_N"/>
    <property type="match status" value="1"/>
</dbReference>
<dbReference type="PANTHER" id="PTHR10357:SF210">
    <property type="entry name" value="MALTODEXTRIN GLUCOSIDASE"/>
    <property type="match status" value="1"/>
</dbReference>
<dbReference type="InterPro" id="IPR013780">
    <property type="entry name" value="Glyco_hydro_b"/>
</dbReference>
<dbReference type="SMART" id="SM00642">
    <property type="entry name" value="Aamy"/>
    <property type="match status" value="1"/>
</dbReference>
<keyword evidence="3" id="KW-0732">Signal</keyword>
<dbReference type="PANTHER" id="PTHR10357">
    <property type="entry name" value="ALPHA-AMYLASE FAMILY MEMBER"/>
    <property type="match status" value="1"/>
</dbReference>
<dbReference type="InterPro" id="IPR015171">
    <property type="entry name" value="Cyc-maltodext_N"/>
</dbReference>
<feature type="signal peptide" evidence="3">
    <location>
        <begin position="1"/>
        <end position="19"/>
    </location>
</feature>
<sequence>MKKVFSILGASLLSLCTYAAMNVNKIDPPFWFAGMQSPELQLMVYGENIGNSSVSVHYPGVSLSSTVKQESNNYLLVYLKLDKDVKPGKMTLTFSEGKKKLTKEYELKARAKKGCEHKGFDASDALYLLMPDRFANGNPDNDRIAGMAEYKVDRNDPNARHGGDLAGIEQHLDYFSDLGVTALWFTPILENNMTGGSYHGYATTDYYKVDPRFGSNEEYKLLIEKCHARGIKIVMDMIFNHCGVEHVWVKDMPSKDWFNNPDHEKNFVQTSFKLTPHVDLYASKFDTHQMNDGWFVPTMPDLNQKNPHVYRYLVQNSFWWIEYAGIDGIRMDTYPYADYDAMSRWMKELNEAYPNYNTVGETWVTEPAYTAWWQKDSKLSAPKNSNLKTVMDFSFFDKINIAKNEQTETWFKGLDRIYNNFVYDFLYPAPASVLAFIENHDTDRFLAEGNNLPMLKQASTLLLTTRRIPQLYYGTEVMMTGVKDKSDGYVRTDFPGGWPDDKATAFTADGRSKLQNECHDFYKTILNWRKGNEVIAKGNMVQFMVQNGVYAYARQYEGKTVLVMLNGTDAETSVPLKFYKEVLKDCKHGKDILSGKTITFGEELNMAARESLVIELLKSE</sequence>
<evidence type="ECO:0000313" key="5">
    <source>
        <dbReference type="EMBL" id="AVM54148.1"/>
    </source>
</evidence>
<dbReference type="SUPFAM" id="SSF51445">
    <property type="entry name" value="(Trans)glycosidases"/>
    <property type="match status" value="1"/>
</dbReference>
<evidence type="ECO:0000313" key="6">
    <source>
        <dbReference type="Proteomes" id="UP000238304"/>
    </source>
</evidence>
<name>A0ABM6TBB7_9BACE</name>
<dbReference type="InterPro" id="IPR019492">
    <property type="entry name" value="Cyclo-malto-dextrinase_C"/>
</dbReference>
<evidence type="ECO:0000256" key="3">
    <source>
        <dbReference type="SAM" id="SignalP"/>
    </source>
</evidence>
<keyword evidence="6" id="KW-1185">Reference proteome</keyword>
<dbReference type="InterPro" id="IPR017853">
    <property type="entry name" value="GH"/>
</dbReference>
<dbReference type="Pfam" id="PF00128">
    <property type="entry name" value="Alpha-amylase"/>
    <property type="match status" value="1"/>
</dbReference>
<proteinExistence type="predicted"/>
<organism evidence="5 6">
    <name type="scientific">Bacteroides zoogleoformans</name>
    <dbReference type="NCBI Taxonomy" id="28119"/>
    <lineage>
        <taxon>Bacteria</taxon>
        <taxon>Pseudomonadati</taxon>
        <taxon>Bacteroidota</taxon>
        <taxon>Bacteroidia</taxon>
        <taxon>Bacteroidales</taxon>
        <taxon>Bacteroidaceae</taxon>
        <taxon>Bacteroides</taxon>
    </lineage>
</organism>
<dbReference type="SUPFAM" id="SSF81296">
    <property type="entry name" value="E set domains"/>
    <property type="match status" value="1"/>
</dbReference>
<evidence type="ECO:0000259" key="4">
    <source>
        <dbReference type="SMART" id="SM00642"/>
    </source>
</evidence>
<keyword evidence="1" id="KW-0378">Hydrolase</keyword>
<evidence type="ECO:0000256" key="1">
    <source>
        <dbReference type="ARBA" id="ARBA00022801"/>
    </source>
</evidence>
<dbReference type="Gene3D" id="2.60.40.10">
    <property type="entry name" value="Immunoglobulins"/>
    <property type="match status" value="1"/>
</dbReference>
<reference evidence="5 6" key="1">
    <citation type="submission" date="2018-02" db="EMBL/GenBank/DDBJ databases">
        <authorList>
            <person name="Holder M.E."/>
            <person name="Ajami N.J."/>
            <person name="Petrosino J.F."/>
        </authorList>
    </citation>
    <scope>NUCLEOTIDE SEQUENCE [LARGE SCALE GENOMIC DNA]</scope>
    <source>
        <strain evidence="5 6">ATCC 33285</strain>
    </source>
</reference>
<dbReference type="InterPro" id="IPR006047">
    <property type="entry name" value="GH13_cat_dom"/>
</dbReference>
<protein>
    <submittedName>
        <fullName evidence="5">Alpha-amylase</fullName>
    </submittedName>
</protein>
<accession>A0ABM6TBB7</accession>
<dbReference type="Pfam" id="PF10438">
    <property type="entry name" value="Cyc-maltodext_C"/>
    <property type="match status" value="1"/>
</dbReference>
<dbReference type="InterPro" id="IPR013783">
    <property type="entry name" value="Ig-like_fold"/>
</dbReference>
<dbReference type="CDD" id="cd11340">
    <property type="entry name" value="AmyAc_bac_CMD_like_3"/>
    <property type="match status" value="1"/>
</dbReference>
<dbReference type="Gene3D" id="2.60.40.1180">
    <property type="entry name" value="Golgi alpha-mannosidase II"/>
    <property type="match status" value="1"/>
</dbReference>
<dbReference type="Proteomes" id="UP000238304">
    <property type="component" value="Chromosome"/>
</dbReference>
<feature type="domain" description="Glycosyl hydrolase family 13 catalytic" evidence="4">
    <location>
        <begin position="128"/>
        <end position="529"/>
    </location>
</feature>
<dbReference type="RefSeq" id="WP_106043477.1">
    <property type="nucleotide sequence ID" value="NZ_CP027231.1"/>
</dbReference>
<keyword evidence="2" id="KW-0326">Glycosidase</keyword>
<dbReference type="EMBL" id="CP027231">
    <property type="protein sequence ID" value="AVM54148.1"/>
    <property type="molecule type" value="Genomic_DNA"/>
</dbReference>
<dbReference type="InterPro" id="IPR014756">
    <property type="entry name" value="Ig_E-set"/>
</dbReference>
<evidence type="ECO:0000256" key="2">
    <source>
        <dbReference type="ARBA" id="ARBA00023295"/>
    </source>
</evidence>
<gene>
    <name evidence="5" type="ORF">C4H11_14035</name>
</gene>
<dbReference type="SUPFAM" id="SSF51011">
    <property type="entry name" value="Glycosyl hydrolase domain"/>
    <property type="match status" value="1"/>
</dbReference>